<sequence length="248" mass="28254">VNSRKKLYQGTAYPERFSTGRLRKWPKFFYAVEMTFTGSTICHDASRDAKALEIIAQGVELQHQTKIRLATRNMPAWSTLREYYNHNSLHNHVTITCRLHELKMDNGSTMTKNLDAFDELVVGLQTLGEPNAKDVALNYIKDKPLKDYKPLEKKETTESAFKVNAERLKGVRQMKRDCPKLNGVCGNDEVFMVSETQTVVWLIDGDATAYMTPRRADLFEYEALNTGIDVIIADDKKLRVVGSENSLD</sequence>
<feature type="non-terminal residue" evidence="1">
    <location>
        <position position="1"/>
    </location>
</feature>
<dbReference type="AlphaFoldDB" id="A0A225UFF6"/>
<gene>
    <name evidence="1" type="ORF">PHMEG_00039526</name>
</gene>
<dbReference type="OrthoDB" id="165998at2759"/>
<protein>
    <submittedName>
        <fullName evidence="1">Polyprotein</fullName>
    </submittedName>
</protein>
<evidence type="ECO:0000313" key="1">
    <source>
        <dbReference type="EMBL" id="OWY91758.1"/>
    </source>
</evidence>
<keyword evidence="2" id="KW-1185">Reference proteome</keyword>
<comment type="caution">
    <text evidence="1">The sequence shown here is derived from an EMBL/GenBank/DDBJ whole genome shotgun (WGS) entry which is preliminary data.</text>
</comment>
<dbReference type="Pfam" id="PF14223">
    <property type="entry name" value="Retrotran_gag_2"/>
    <property type="match status" value="1"/>
</dbReference>
<reference evidence="2" key="1">
    <citation type="submission" date="2017-03" db="EMBL/GenBank/DDBJ databases">
        <title>Phytopthora megakarya and P. palmivora, two closely related causual agents of cacao black pod achieved similar genome size and gene model numbers by different mechanisms.</title>
        <authorList>
            <person name="Ali S."/>
            <person name="Shao J."/>
            <person name="Larry D.J."/>
            <person name="Kronmiller B."/>
            <person name="Shen D."/>
            <person name="Strem M.D."/>
            <person name="Melnick R.L."/>
            <person name="Guiltinan M.J."/>
            <person name="Tyler B.M."/>
            <person name="Meinhardt L.W."/>
            <person name="Bailey B.A."/>
        </authorList>
    </citation>
    <scope>NUCLEOTIDE SEQUENCE [LARGE SCALE GENOMIC DNA]</scope>
    <source>
        <strain evidence="2">zdho120</strain>
    </source>
</reference>
<proteinExistence type="predicted"/>
<name>A0A225UFF6_9STRA</name>
<accession>A0A225UFF6</accession>
<dbReference type="EMBL" id="NBNE01019554">
    <property type="protein sequence ID" value="OWY91758.1"/>
    <property type="molecule type" value="Genomic_DNA"/>
</dbReference>
<organism evidence="1 2">
    <name type="scientific">Phytophthora megakarya</name>
    <dbReference type="NCBI Taxonomy" id="4795"/>
    <lineage>
        <taxon>Eukaryota</taxon>
        <taxon>Sar</taxon>
        <taxon>Stramenopiles</taxon>
        <taxon>Oomycota</taxon>
        <taxon>Peronosporomycetes</taxon>
        <taxon>Peronosporales</taxon>
        <taxon>Peronosporaceae</taxon>
        <taxon>Phytophthora</taxon>
    </lineage>
</organism>
<evidence type="ECO:0000313" key="2">
    <source>
        <dbReference type="Proteomes" id="UP000198211"/>
    </source>
</evidence>
<dbReference type="Proteomes" id="UP000198211">
    <property type="component" value="Unassembled WGS sequence"/>
</dbReference>